<dbReference type="GO" id="GO:0051213">
    <property type="term" value="F:dioxygenase activity"/>
    <property type="evidence" value="ECO:0007669"/>
    <property type="project" value="UniProtKB-KW"/>
</dbReference>
<dbReference type="PANTHER" id="PTHR21496">
    <property type="entry name" value="FERREDOXIN-RELATED"/>
    <property type="match status" value="1"/>
</dbReference>
<dbReference type="PANTHER" id="PTHR21496:SF0">
    <property type="entry name" value="RIESKE DOMAIN-CONTAINING PROTEIN"/>
    <property type="match status" value="1"/>
</dbReference>
<dbReference type="Proteomes" id="UP000198535">
    <property type="component" value="Unassembled WGS sequence"/>
</dbReference>
<dbReference type="Gene3D" id="2.102.10.10">
    <property type="entry name" value="Rieske [2Fe-2S] iron-sulphur domain"/>
    <property type="match status" value="1"/>
</dbReference>
<dbReference type="PROSITE" id="PS51296">
    <property type="entry name" value="RIESKE"/>
    <property type="match status" value="1"/>
</dbReference>
<name>A0A1I4PKR7_9EURY</name>
<keyword evidence="3" id="KW-0408">Iron</keyword>
<evidence type="ECO:0000256" key="4">
    <source>
        <dbReference type="ARBA" id="ARBA00023014"/>
    </source>
</evidence>
<keyword evidence="7" id="KW-0223">Dioxygenase</keyword>
<comment type="cofactor">
    <cofactor evidence="5">
        <name>[2Fe-2S] cluster</name>
        <dbReference type="ChEBI" id="CHEBI:190135"/>
    </cofactor>
</comment>
<dbReference type="GO" id="GO:0051537">
    <property type="term" value="F:2 iron, 2 sulfur cluster binding"/>
    <property type="evidence" value="ECO:0007669"/>
    <property type="project" value="UniProtKB-KW"/>
</dbReference>
<keyword evidence="1" id="KW-0001">2Fe-2S</keyword>
<keyword evidence="2" id="KW-0479">Metal-binding</keyword>
<evidence type="ECO:0000256" key="3">
    <source>
        <dbReference type="ARBA" id="ARBA00023004"/>
    </source>
</evidence>
<dbReference type="STRING" id="487685.SAMN04488696_0730"/>
<gene>
    <name evidence="7" type="ORF">SAMN04488696_0730</name>
</gene>
<feature type="domain" description="Rieske" evidence="6">
    <location>
        <begin position="4"/>
        <end position="105"/>
    </location>
</feature>
<evidence type="ECO:0000256" key="2">
    <source>
        <dbReference type="ARBA" id="ARBA00022723"/>
    </source>
</evidence>
<keyword evidence="8" id="KW-1185">Reference proteome</keyword>
<dbReference type="OrthoDB" id="6837at2157"/>
<evidence type="ECO:0000256" key="5">
    <source>
        <dbReference type="ARBA" id="ARBA00034078"/>
    </source>
</evidence>
<dbReference type="SUPFAM" id="SSF50022">
    <property type="entry name" value="ISP domain"/>
    <property type="match status" value="1"/>
</dbReference>
<dbReference type="InterPro" id="IPR017941">
    <property type="entry name" value="Rieske_2Fe-2S"/>
</dbReference>
<sequence length="107" mass="12170">MSEWVVAMKEEDLKEEKIKVIKAENKQIAIIKKANEIFALLNECPHEGCPLKNGTLEEYTLKCACHNWGFDIRTGENVDTGEYIDIDDPKVDTFETRVEGGNIEILV</sequence>
<reference evidence="8" key="1">
    <citation type="submission" date="2016-10" db="EMBL/GenBank/DDBJ databases">
        <authorList>
            <person name="Varghese N."/>
            <person name="Submissions S."/>
        </authorList>
    </citation>
    <scope>NUCLEOTIDE SEQUENCE [LARGE SCALE GENOMIC DNA]</scope>
    <source>
        <strain evidence="8">Mob M</strain>
    </source>
</reference>
<dbReference type="CDD" id="cd03467">
    <property type="entry name" value="Rieske"/>
    <property type="match status" value="1"/>
</dbReference>
<protein>
    <submittedName>
        <fullName evidence="7">3-phenylpropionate/trans-cinnamate dioxygenase ferredoxin subunit</fullName>
    </submittedName>
</protein>
<dbReference type="GO" id="GO:0046872">
    <property type="term" value="F:metal ion binding"/>
    <property type="evidence" value="ECO:0007669"/>
    <property type="project" value="UniProtKB-KW"/>
</dbReference>
<evidence type="ECO:0000313" key="7">
    <source>
        <dbReference type="EMBL" id="SFM28338.1"/>
    </source>
</evidence>
<proteinExistence type="predicted"/>
<dbReference type="Pfam" id="PF00355">
    <property type="entry name" value="Rieske"/>
    <property type="match status" value="1"/>
</dbReference>
<evidence type="ECO:0000259" key="6">
    <source>
        <dbReference type="PROSITE" id="PS51296"/>
    </source>
</evidence>
<organism evidence="7 8">
    <name type="scientific">Methanolobus profundi</name>
    <dbReference type="NCBI Taxonomy" id="487685"/>
    <lineage>
        <taxon>Archaea</taxon>
        <taxon>Methanobacteriati</taxon>
        <taxon>Methanobacteriota</taxon>
        <taxon>Stenosarchaea group</taxon>
        <taxon>Methanomicrobia</taxon>
        <taxon>Methanosarcinales</taxon>
        <taxon>Methanosarcinaceae</taxon>
        <taxon>Methanolobus</taxon>
    </lineage>
</organism>
<evidence type="ECO:0000313" key="8">
    <source>
        <dbReference type="Proteomes" id="UP000198535"/>
    </source>
</evidence>
<dbReference type="InterPro" id="IPR036922">
    <property type="entry name" value="Rieske_2Fe-2S_sf"/>
</dbReference>
<accession>A0A1I4PKR7</accession>
<dbReference type="RefSeq" id="WP_091933266.1">
    <property type="nucleotide sequence ID" value="NZ_FOUJ01000001.1"/>
</dbReference>
<keyword evidence="4" id="KW-0411">Iron-sulfur</keyword>
<dbReference type="EMBL" id="FOUJ01000001">
    <property type="protein sequence ID" value="SFM28338.1"/>
    <property type="molecule type" value="Genomic_DNA"/>
</dbReference>
<evidence type="ECO:0000256" key="1">
    <source>
        <dbReference type="ARBA" id="ARBA00022714"/>
    </source>
</evidence>
<dbReference type="AlphaFoldDB" id="A0A1I4PKR7"/>
<keyword evidence="7" id="KW-0560">Oxidoreductase</keyword>